<name>A0AAE2CCD2_9LAMI</name>
<protein>
    <submittedName>
        <fullName evidence="1">Uncharacterized protein</fullName>
    </submittedName>
</protein>
<gene>
    <name evidence="1" type="ORF">Salat_2524300</name>
</gene>
<keyword evidence="2" id="KW-1185">Reference proteome</keyword>
<organism evidence="1 2">
    <name type="scientific">Sesamum alatum</name>
    <dbReference type="NCBI Taxonomy" id="300844"/>
    <lineage>
        <taxon>Eukaryota</taxon>
        <taxon>Viridiplantae</taxon>
        <taxon>Streptophyta</taxon>
        <taxon>Embryophyta</taxon>
        <taxon>Tracheophyta</taxon>
        <taxon>Spermatophyta</taxon>
        <taxon>Magnoliopsida</taxon>
        <taxon>eudicotyledons</taxon>
        <taxon>Gunneridae</taxon>
        <taxon>Pentapetalae</taxon>
        <taxon>asterids</taxon>
        <taxon>lamiids</taxon>
        <taxon>Lamiales</taxon>
        <taxon>Pedaliaceae</taxon>
        <taxon>Sesamum</taxon>
    </lineage>
</organism>
<evidence type="ECO:0000313" key="1">
    <source>
        <dbReference type="EMBL" id="KAK4416988.1"/>
    </source>
</evidence>
<dbReference type="Proteomes" id="UP001293254">
    <property type="component" value="Unassembled WGS sequence"/>
</dbReference>
<proteinExistence type="predicted"/>
<dbReference type="EMBL" id="JACGWO010000010">
    <property type="protein sequence ID" value="KAK4416988.1"/>
    <property type="molecule type" value="Genomic_DNA"/>
</dbReference>
<sequence>MSNLSKRNQKLTTPTPFCNTKGEDSYNIFFRYLTARQQGRWREPEVDRALLLCWRLGNNRNKWLWEKDGATPSDIILRTRQIMFEFEEYNQSLQNTSGALVARRAWQPPPDGFLKLNFDGAIFIESGTASVGIIAHDFGGS</sequence>
<accession>A0AAE2CCD2</accession>
<reference evidence="1" key="1">
    <citation type="submission" date="2020-06" db="EMBL/GenBank/DDBJ databases">
        <authorList>
            <person name="Li T."/>
            <person name="Hu X."/>
            <person name="Zhang T."/>
            <person name="Song X."/>
            <person name="Zhang H."/>
            <person name="Dai N."/>
            <person name="Sheng W."/>
            <person name="Hou X."/>
            <person name="Wei L."/>
        </authorList>
    </citation>
    <scope>NUCLEOTIDE SEQUENCE</scope>
    <source>
        <strain evidence="1">3651</strain>
        <tissue evidence="1">Leaf</tissue>
    </source>
</reference>
<reference evidence="1" key="2">
    <citation type="journal article" date="2024" name="Plant">
        <title>Genomic evolution and insights into agronomic trait innovations of Sesamum species.</title>
        <authorList>
            <person name="Miao H."/>
            <person name="Wang L."/>
            <person name="Qu L."/>
            <person name="Liu H."/>
            <person name="Sun Y."/>
            <person name="Le M."/>
            <person name="Wang Q."/>
            <person name="Wei S."/>
            <person name="Zheng Y."/>
            <person name="Lin W."/>
            <person name="Duan Y."/>
            <person name="Cao H."/>
            <person name="Xiong S."/>
            <person name="Wang X."/>
            <person name="Wei L."/>
            <person name="Li C."/>
            <person name="Ma Q."/>
            <person name="Ju M."/>
            <person name="Zhao R."/>
            <person name="Li G."/>
            <person name="Mu C."/>
            <person name="Tian Q."/>
            <person name="Mei H."/>
            <person name="Zhang T."/>
            <person name="Gao T."/>
            <person name="Zhang H."/>
        </authorList>
    </citation>
    <scope>NUCLEOTIDE SEQUENCE</scope>
    <source>
        <strain evidence="1">3651</strain>
    </source>
</reference>
<comment type="caution">
    <text evidence="1">The sequence shown here is derived from an EMBL/GenBank/DDBJ whole genome shotgun (WGS) entry which is preliminary data.</text>
</comment>
<dbReference type="AlphaFoldDB" id="A0AAE2CCD2"/>
<evidence type="ECO:0000313" key="2">
    <source>
        <dbReference type="Proteomes" id="UP001293254"/>
    </source>
</evidence>